<feature type="transmembrane region" description="Helical" evidence="1">
    <location>
        <begin position="234"/>
        <end position="257"/>
    </location>
</feature>
<evidence type="ECO:0000313" key="2">
    <source>
        <dbReference type="EMBL" id="TFK21043.1"/>
    </source>
</evidence>
<feature type="transmembrane region" description="Helical" evidence="1">
    <location>
        <begin position="180"/>
        <end position="206"/>
    </location>
</feature>
<keyword evidence="1" id="KW-0472">Membrane</keyword>
<evidence type="ECO:0000313" key="3">
    <source>
        <dbReference type="Proteomes" id="UP000307440"/>
    </source>
</evidence>
<proteinExistence type="predicted"/>
<organism evidence="2 3">
    <name type="scientific">Coprinopsis marcescibilis</name>
    <name type="common">Agaric fungus</name>
    <name type="synonym">Psathyrella marcescibilis</name>
    <dbReference type="NCBI Taxonomy" id="230819"/>
    <lineage>
        <taxon>Eukaryota</taxon>
        <taxon>Fungi</taxon>
        <taxon>Dikarya</taxon>
        <taxon>Basidiomycota</taxon>
        <taxon>Agaricomycotina</taxon>
        <taxon>Agaricomycetes</taxon>
        <taxon>Agaricomycetidae</taxon>
        <taxon>Agaricales</taxon>
        <taxon>Agaricineae</taxon>
        <taxon>Psathyrellaceae</taxon>
        <taxon>Coprinopsis</taxon>
    </lineage>
</organism>
<dbReference type="EMBL" id="ML210280">
    <property type="protein sequence ID" value="TFK21043.1"/>
    <property type="molecule type" value="Genomic_DNA"/>
</dbReference>
<name>A0A5C3KMG4_COPMA</name>
<dbReference type="Proteomes" id="UP000307440">
    <property type="component" value="Unassembled WGS sequence"/>
</dbReference>
<feature type="transmembrane region" description="Helical" evidence="1">
    <location>
        <begin position="56"/>
        <end position="74"/>
    </location>
</feature>
<keyword evidence="1" id="KW-1133">Transmembrane helix</keyword>
<accession>A0A5C3KMG4</accession>
<feature type="transmembrane region" description="Helical" evidence="1">
    <location>
        <begin position="277"/>
        <end position="295"/>
    </location>
</feature>
<feature type="transmembrane region" description="Helical" evidence="1">
    <location>
        <begin position="16"/>
        <end position="44"/>
    </location>
</feature>
<sequence>MGLAKLTDEESRPLKIALLASILLLAVVFGIHLFIFVEVLLNFLRSSQEARRTQRVYTVVSFTIFVAFIVFTLARNLDVGSMLVDKLTFLEAVRKIGVNPAVWRTVVEQLAGGLIQIVGEGMMIQLFRCFIIWDHRRAVIVLPAILYVSTAVMGLSAVIMDHIQAMNTTGVVENPTANEMGLWLAYFVLSIGVNFLHTSLIAYPIIRMRYQMRKLDAETSFKVLPSHLEPYTRVLSIIIESAFPFTISGSLAVIISVNKSSAATLAAACAALPMSNVVWTSTASLAPHLIIYRVARGRSWTRNPATDWVILSQQLSSSHLGTKLERKNDFNFSVMVEPQSAHVSGRDMEWGRCRPISTASEP</sequence>
<evidence type="ECO:0000256" key="1">
    <source>
        <dbReference type="SAM" id="Phobius"/>
    </source>
</evidence>
<feature type="transmembrane region" description="Helical" evidence="1">
    <location>
        <begin position="138"/>
        <end position="160"/>
    </location>
</feature>
<protein>
    <submittedName>
        <fullName evidence="2">Uncharacterized protein</fullName>
    </submittedName>
</protein>
<keyword evidence="3" id="KW-1185">Reference proteome</keyword>
<reference evidence="2 3" key="1">
    <citation type="journal article" date="2019" name="Nat. Ecol. Evol.">
        <title>Megaphylogeny resolves global patterns of mushroom evolution.</title>
        <authorList>
            <person name="Varga T."/>
            <person name="Krizsan K."/>
            <person name="Foldi C."/>
            <person name="Dima B."/>
            <person name="Sanchez-Garcia M."/>
            <person name="Sanchez-Ramirez S."/>
            <person name="Szollosi G.J."/>
            <person name="Szarkandi J.G."/>
            <person name="Papp V."/>
            <person name="Albert L."/>
            <person name="Andreopoulos W."/>
            <person name="Angelini C."/>
            <person name="Antonin V."/>
            <person name="Barry K.W."/>
            <person name="Bougher N.L."/>
            <person name="Buchanan P."/>
            <person name="Buyck B."/>
            <person name="Bense V."/>
            <person name="Catcheside P."/>
            <person name="Chovatia M."/>
            <person name="Cooper J."/>
            <person name="Damon W."/>
            <person name="Desjardin D."/>
            <person name="Finy P."/>
            <person name="Geml J."/>
            <person name="Haridas S."/>
            <person name="Hughes K."/>
            <person name="Justo A."/>
            <person name="Karasinski D."/>
            <person name="Kautmanova I."/>
            <person name="Kiss B."/>
            <person name="Kocsube S."/>
            <person name="Kotiranta H."/>
            <person name="LaButti K.M."/>
            <person name="Lechner B.E."/>
            <person name="Liimatainen K."/>
            <person name="Lipzen A."/>
            <person name="Lukacs Z."/>
            <person name="Mihaltcheva S."/>
            <person name="Morgado L.N."/>
            <person name="Niskanen T."/>
            <person name="Noordeloos M.E."/>
            <person name="Ohm R.A."/>
            <person name="Ortiz-Santana B."/>
            <person name="Ovrebo C."/>
            <person name="Racz N."/>
            <person name="Riley R."/>
            <person name="Savchenko A."/>
            <person name="Shiryaev A."/>
            <person name="Soop K."/>
            <person name="Spirin V."/>
            <person name="Szebenyi C."/>
            <person name="Tomsovsky M."/>
            <person name="Tulloss R.E."/>
            <person name="Uehling J."/>
            <person name="Grigoriev I.V."/>
            <person name="Vagvolgyi C."/>
            <person name="Papp T."/>
            <person name="Martin F.M."/>
            <person name="Miettinen O."/>
            <person name="Hibbett D.S."/>
            <person name="Nagy L.G."/>
        </authorList>
    </citation>
    <scope>NUCLEOTIDE SEQUENCE [LARGE SCALE GENOMIC DNA]</scope>
    <source>
        <strain evidence="2 3">CBS 121175</strain>
    </source>
</reference>
<feature type="transmembrane region" description="Helical" evidence="1">
    <location>
        <begin position="110"/>
        <end position="131"/>
    </location>
</feature>
<gene>
    <name evidence="2" type="ORF">FA15DRAFT_718211</name>
</gene>
<keyword evidence="1" id="KW-0812">Transmembrane</keyword>
<dbReference type="AlphaFoldDB" id="A0A5C3KMG4"/>